<accession>A0ABR2S1J8</accession>
<feature type="region of interest" description="Disordered" evidence="1">
    <location>
        <begin position="1"/>
        <end position="32"/>
    </location>
</feature>
<protein>
    <submittedName>
        <fullName evidence="2">Uncharacterized protein</fullName>
    </submittedName>
</protein>
<keyword evidence="3" id="KW-1185">Reference proteome</keyword>
<reference evidence="2 3" key="1">
    <citation type="journal article" date="2024" name="G3 (Bethesda)">
        <title>Genome assembly of Hibiscus sabdariffa L. provides insights into metabolisms of medicinal natural products.</title>
        <authorList>
            <person name="Kim T."/>
        </authorList>
    </citation>
    <scope>NUCLEOTIDE SEQUENCE [LARGE SCALE GENOMIC DNA]</scope>
    <source>
        <strain evidence="2">TK-2024</strain>
        <tissue evidence="2">Old leaves</tissue>
    </source>
</reference>
<proteinExistence type="predicted"/>
<dbReference type="EMBL" id="JBBPBN010000018">
    <property type="protein sequence ID" value="KAK9019128.1"/>
    <property type="molecule type" value="Genomic_DNA"/>
</dbReference>
<gene>
    <name evidence="2" type="ORF">V6N11_034167</name>
</gene>
<evidence type="ECO:0000313" key="2">
    <source>
        <dbReference type="EMBL" id="KAK9019128.1"/>
    </source>
</evidence>
<evidence type="ECO:0000256" key="1">
    <source>
        <dbReference type="SAM" id="MobiDB-lite"/>
    </source>
</evidence>
<name>A0ABR2S1J8_9ROSI</name>
<comment type="caution">
    <text evidence="2">The sequence shown here is derived from an EMBL/GenBank/DDBJ whole genome shotgun (WGS) entry which is preliminary data.</text>
</comment>
<evidence type="ECO:0000313" key="3">
    <source>
        <dbReference type="Proteomes" id="UP001396334"/>
    </source>
</evidence>
<organism evidence="2 3">
    <name type="scientific">Hibiscus sabdariffa</name>
    <name type="common">roselle</name>
    <dbReference type="NCBI Taxonomy" id="183260"/>
    <lineage>
        <taxon>Eukaryota</taxon>
        <taxon>Viridiplantae</taxon>
        <taxon>Streptophyta</taxon>
        <taxon>Embryophyta</taxon>
        <taxon>Tracheophyta</taxon>
        <taxon>Spermatophyta</taxon>
        <taxon>Magnoliopsida</taxon>
        <taxon>eudicotyledons</taxon>
        <taxon>Gunneridae</taxon>
        <taxon>Pentapetalae</taxon>
        <taxon>rosids</taxon>
        <taxon>malvids</taxon>
        <taxon>Malvales</taxon>
        <taxon>Malvaceae</taxon>
        <taxon>Malvoideae</taxon>
        <taxon>Hibiscus</taxon>
    </lineage>
</organism>
<dbReference type="Proteomes" id="UP001396334">
    <property type="component" value="Unassembled WGS sequence"/>
</dbReference>
<sequence length="87" mass="9817">MAHEERDNATQQVGEAGVDKSKRTRSRSRDVVATLKKMSVDEHSASMKDFQGSLEANNYRRDEMDSLGEEYDDEVLALNGRISLLLN</sequence>